<evidence type="ECO:0000313" key="4">
    <source>
        <dbReference type="Proteomes" id="UP001501771"/>
    </source>
</evidence>
<gene>
    <name evidence="3" type="ORF">GCM10009844_06430</name>
</gene>
<evidence type="ECO:0000256" key="1">
    <source>
        <dbReference type="SAM" id="MobiDB-lite"/>
    </source>
</evidence>
<protein>
    <recommendedName>
        <fullName evidence="5">GH16 domain-containing protein</fullName>
    </recommendedName>
</protein>
<reference evidence="4" key="1">
    <citation type="journal article" date="2019" name="Int. J. Syst. Evol. Microbiol.">
        <title>The Global Catalogue of Microorganisms (GCM) 10K type strain sequencing project: providing services to taxonomists for standard genome sequencing and annotation.</title>
        <authorList>
            <consortium name="The Broad Institute Genomics Platform"/>
            <consortium name="The Broad Institute Genome Sequencing Center for Infectious Disease"/>
            <person name="Wu L."/>
            <person name="Ma J."/>
        </authorList>
    </citation>
    <scope>NUCLEOTIDE SEQUENCE [LARGE SCALE GENOMIC DNA]</scope>
    <source>
        <strain evidence="4">JCM 16022</strain>
    </source>
</reference>
<proteinExistence type="predicted"/>
<keyword evidence="4" id="KW-1185">Reference proteome</keyword>
<feature type="chain" id="PRO_5045509499" description="GH16 domain-containing protein" evidence="2">
    <location>
        <begin position="34"/>
        <end position="544"/>
    </location>
</feature>
<feature type="region of interest" description="Disordered" evidence="1">
    <location>
        <begin position="275"/>
        <end position="294"/>
    </location>
</feature>
<keyword evidence="2" id="KW-0732">Signal</keyword>
<name>A0ABP5KWI0_9ACTN</name>
<dbReference type="Proteomes" id="UP001501771">
    <property type="component" value="Unassembled WGS sequence"/>
</dbReference>
<comment type="caution">
    <text evidence="3">The sequence shown here is derived from an EMBL/GenBank/DDBJ whole genome shotgun (WGS) entry which is preliminary data.</text>
</comment>
<feature type="compositionally biased region" description="Low complexity" evidence="1">
    <location>
        <begin position="275"/>
        <end position="285"/>
    </location>
</feature>
<evidence type="ECO:0000256" key="2">
    <source>
        <dbReference type="SAM" id="SignalP"/>
    </source>
</evidence>
<dbReference type="EMBL" id="BAAAQR010000001">
    <property type="protein sequence ID" value="GAA2138422.1"/>
    <property type="molecule type" value="Genomic_DNA"/>
</dbReference>
<dbReference type="RefSeq" id="WP_344147456.1">
    <property type="nucleotide sequence ID" value="NZ_BAAAQR010000001.1"/>
</dbReference>
<sequence>MITTSRFRRAGSRLVAGTAVGLLYATASLPAAPAPHSPQVAPTLSAATTAGLAVSPTNYVGGQKLTWTGNVGHRGERRLVLQFNMGSATGGHWTTVDGFHDRTRADGSFSFTYPAPSMFNIRYRAKAGKYLSTARVFNAKTQDLTIRVTGQPEINTNEPGRVDAGQLFGITVDTTPDNIFRSPESQGLPVFGGRTLALQKRIDADTWRTVDTTTVGDNGRGFFLGLTEAAGVTVYRVRAGDYFAGGNQVGWTQSFPLYVLVGRDAQDWYASRFGSTPPGSVPVGKPSGGGAQPPTASKHYKWFPSFFDFAWEYGQSLTSPPSRGTRIRGSWEDSSTGSGRVFKYNGGLALDSKRYAGAGPGDFGTTRATLHGNSMTHGRWETSVRIRNAYERGGHAYQTLVELIPARTSDYDCGRHNVTVASISPFSRRVAFGVRSSQNWWGGTATAAYTPLLKAYNVAVEVAKGHITWFLNGSPIGSVTKTAALPAVPMTLRLSLVGQPDAEMDQTNVISDWQRGFPITTGQQIVSQKKLSRRDAVATSCSAA</sequence>
<evidence type="ECO:0000313" key="3">
    <source>
        <dbReference type="EMBL" id="GAA2138422.1"/>
    </source>
</evidence>
<feature type="signal peptide" evidence="2">
    <location>
        <begin position="1"/>
        <end position="33"/>
    </location>
</feature>
<evidence type="ECO:0008006" key="5">
    <source>
        <dbReference type="Google" id="ProtNLM"/>
    </source>
</evidence>
<organism evidence="3 4">
    <name type="scientific">Nocardioides koreensis</name>
    <dbReference type="NCBI Taxonomy" id="433651"/>
    <lineage>
        <taxon>Bacteria</taxon>
        <taxon>Bacillati</taxon>
        <taxon>Actinomycetota</taxon>
        <taxon>Actinomycetes</taxon>
        <taxon>Propionibacteriales</taxon>
        <taxon>Nocardioidaceae</taxon>
        <taxon>Nocardioides</taxon>
    </lineage>
</organism>
<accession>A0ABP5KWI0</accession>